<organism evidence="2 3">
    <name type="scientific">Phytophthora ramorum</name>
    <name type="common">Sudden oak death agent</name>
    <dbReference type="NCBI Taxonomy" id="164328"/>
    <lineage>
        <taxon>Eukaryota</taxon>
        <taxon>Sar</taxon>
        <taxon>Stramenopiles</taxon>
        <taxon>Oomycota</taxon>
        <taxon>Peronosporomycetes</taxon>
        <taxon>Peronosporales</taxon>
        <taxon>Peronosporaceae</taxon>
        <taxon>Phytophthora</taxon>
    </lineage>
</organism>
<dbReference type="HOGENOM" id="CLU_1910809_0_0_1"/>
<keyword evidence="1" id="KW-1133">Transmembrane helix</keyword>
<dbReference type="Proteomes" id="UP000005238">
    <property type="component" value="Unassembled WGS sequence"/>
</dbReference>
<dbReference type="VEuPathDB" id="FungiDB:KRP22_4410"/>
<dbReference type="VEuPathDB" id="FungiDB:KRP23_14566"/>
<dbReference type="OMA" id="PKSIIMY"/>
<reference evidence="3" key="1">
    <citation type="journal article" date="2006" name="Science">
        <title>Phytophthora genome sequences uncover evolutionary origins and mechanisms of pathogenesis.</title>
        <authorList>
            <person name="Tyler B.M."/>
            <person name="Tripathy S."/>
            <person name="Zhang X."/>
            <person name="Dehal P."/>
            <person name="Jiang R.H."/>
            <person name="Aerts A."/>
            <person name="Arredondo F.D."/>
            <person name="Baxter L."/>
            <person name="Bensasson D."/>
            <person name="Beynon J.L."/>
            <person name="Chapman J."/>
            <person name="Damasceno C.M."/>
            <person name="Dorrance A.E."/>
            <person name="Dou D."/>
            <person name="Dickerman A.W."/>
            <person name="Dubchak I.L."/>
            <person name="Garbelotto M."/>
            <person name="Gijzen M."/>
            <person name="Gordon S.G."/>
            <person name="Govers F."/>
            <person name="Grunwald N.J."/>
            <person name="Huang W."/>
            <person name="Ivors K.L."/>
            <person name="Jones R.W."/>
            <person name="Kamoun S."/>
            <person name="Krampis K."/>
            <person name="Lamour K.H."/>
            <person name="Lee M.K."/>
            <person name="McDonald W.H."/>
            <person name="Medina M."/>
            <person name="Meijer H.J."/>
            <person name="Nordberg E.K."/>
            <person name="Maclean D.J."/>
            <person name="Ospina-Giraldo M.D."/>
            <person name="Morris P.F."/>
            <person name="Phuntumart V."/>
            <person name="Putnam N.H."/>
            <person name="Rash S."/>
            <person name="Rose J.K."/>
            <person name="Sakihama Y."/>
            <person name="Salamov A.A."/>
            <person name="Savidor A."/>
            <person name="Scheuring C.F."/>
            <person name="Smith B.M."/>
            <person name="Sobral B.W."/>
            <person name="Terry A."/>
            <person name="Torto-Alalibo T.A."/>
            <person name="Win J."/>
            <person name="Xu Z."/>
            <person name="Zhang H."/>
            <person name="Grigoriev I.V."/>
            <person name="Rokhsar D.S."/>
            <person name="Boore J.L."/>
        </authorList>
    </citation>
    <scope>NUCLEOTIDE SEQUENCE [LARGE SCALE GENOMIC DNA]</scope>
    <source>
        <strain evidence="3">Pr102</strain>
    </source>
</reference>
<proteinExistence type="predicted"/>
<dbReference type="SUPFAM" id="SSF82199">
    <property type="entry name" value="SET domain"/>
    <property type="match status" value="1"/>
</dbReference>
<name>H3H7Y2_PHYRM</name>
<sequence>MRKRPSSIAANASVAAIDKKDAAQLKKNALIDKKMLSKTGKSSVLLSISSLLILLAGLLLLRSPLFNASNIVVHSLSEEEKVAEFVDWFQAAGGTVSEKISIETFPEMGRGVVVLETMKEEDKLLFVPKNLIM</sequence>
<feature type="transmembrane region" description="Helical" evidence="1">
    <location>
        <begin position="43"/>
        <end position="61"/>
    </location>
</feature>
<evidence type="ECO:0000256" key="1">
    <source>
        <dbReference type="SAM" id="Phobius"/>
    </source>
</evidence>
<dbReference type="InterPro" id="IPR046341">
    <property type="entry name" value="SET_dom_sf"/>
</dbReference>
<dbReference type="InParanoid" id="H3H7Y2"/>
<keyword evidence="3" id="KW-1185">Reference proteome</keyword>
<keyword evidence="1" id="KW-0472">Membrane</keyword>
<protein>
    <submittedName>
        <fullName evidence="2">Uncharacterized protein</fullName>
    </submittedName>
</protein>
<accession>H3H7Y2</accession>
<dbReference type="Gene3D" id="3.90.1410.10">
    <property type="entry name" value="set domain protein methyltransferase, domain 1"/>
    <property type="match status" value="1"/>
</dbReference>
<reference evidence="2" key="2">
    <citation type="submission" date="2015-06" db="UniProtKB">
        <authorList>
            <consortium name="EnsemblProtists"/>
        </authorList>
    </citation>
    <scope>IDENTIFICATION</scope>
    <source>
        <strain evidence="2">Pr102</strain>
    </source>
</reference>
<keyword evidence="1" id="KW-0812">Transmembrane</keyword>
<evidence type="ECO:0000313" key="2">
    <source>
        <dbReference type="EnsemblProtists" id="Phyra86873"/>
    </source>
</evidence>
<dbReference type="EMBL" id="DS567228">
    <property type="status" value="NOT_ANNOTATED_CDS"/>
    <property type="molecule type" value="Genomic_DNA"/>
</dbReference>
<dbReference type="EnsemblProtists" id="Phyra86873">
    <property type="protein sequence ID" value="Phyra86873"/>
    <property type="gene ID" value="Phyra86873"/>
</dbReference>
<dbReference type="AlphaFoldDB" id="H3H7Y2"/>
<evidence type="ECO:0000313" key="3">
    <source>
        <dbReference type="Proteomes" id="UP000005238"/>
    </source>
</evidence>